<dbReference type="InterPro" id="IPR000276">
    <property type="entry name" value="GPCR_Rhodpsn"/>
</dbReference>
<dbReference type="PANTHER" id="PTHR24233:SF6">
    <property type="entry name" value="PLATELET-ACTIVATING FACTOR RECEPTOR"/>
    <property type="match status" value="1"/>
</dbReference>
<dbReference type="Gene3D" id="1.20.1070.10">
    <property type="entry name" value="Rhodopsin 7-helix transmembrane proteins"/>
    <property type="match status" value="1"/>
</dbReference>
<dbReference type="KEGG" id="muo:115480346"/>
<dbReference type="InParanoid" id="A0A6P7ZB36"/>
<dbReference type="GO" id="GO:0004992">
    <property type="term" value="F:platelet activating factor receptor activity"/>
    <property type="evidence" value="ECO:0007669"/>
    <property type="project" value="InterPro"/>
</dbReference>
<dbReference type="GO" id="GO:0045028">
    <property type="term" value="F:G protein-coupled purinergic nucleotide receptor activity"/>
    <property type="evidence" value="ECO:0007669"/>
    <property type="project" value="TreeGrafter"/>
</dbReference>
<comment type="subunit">
    <text evidence="2">Interacts with ARRB1.</text>
</comment>
<evidence type="ECO:0000256" key="9">
    <source>
        <dbReference type="ARBA" id="ARBA00023136"/>
    </source>
</evidence>
<evidence type="ECO:0000256" key="4">
    <source>
        <dbReference type="ARBA" id="ARBA00022475"/>
    </source>
</evidence>
<dbReference type="PROSITE" id="PS00237">
    <property type="entry name" value="G_PROTEIN_RECEP_F1_1"/>
    <property type="match status" value="1"/>
</dbReference>
<dbReference type="AlphaFoldDB" id="A0A6P7ZB36"/>
<dbReference type="SUPFAM" id="SSF81321">
    <property type="entry name" value="Family A G protein-coupled receptor-like"/>
    <property type="match status" value="1"/>
</dbReference>
<keyword evidence="10" id="KW-1015">Disulfide bond</keyword>
<evidence type="ECO:0000256" key="15">
    <source>
        <dbReference type="SAM" id="Phobius"/>
    </source>
</evidence>
<gene>
    <name evidence="18" type="primary">PTAFR</name>
</gene>
<dbReference type="CTD" id="5724"/>
<keyword evidence="7 15" id="KW-1133">Transmembrane helix</keyword>
<keyword evidence="11 14" id="KW-0675">Receptor</keyword>
<comment type="subcellular location">
    <subcellularLocation>
        <location evidence="1">Cell membrane</location>
        <topology evidence="1">Multi-pass membrane protein</topology>
    </subcellularLocation>
</comment>
<dbReference type="GO" id="GO:0006935">
    <property type="term" value="P:chemotaxis"/>
    <property type="evidence" value="ECO:0007669"/>
    <property type="project" value="UniProtKB-KW"/>
</dbReference>
<comment type="similarity">
    <text evidence="14">Belongs to the G-protein coupled receptor 1 family.</text>
</comment>
<feature type="transmembrane region" description="Helical" evidence="15">
    <location>
        <begin position="195"/>
        <end position="221"/>
    </location>
</feature>
<evidence type="ECO:0000256" key="13">
    <source>
        <dbReference type="ARBA" id="ARBA00023224"/>
    </source>
</evidence>
<dbReference type="GO" id="GO:0005886">
    <property type="term" value="C:plasma membrane"/>
    <property type="evidence" value="ECO:0007669"/>
    <property type="project" value="UniProtKB-SubCell"/>
</dbReference>
<dbReference type="Proteomes" id="UP000515156">
    <property type="component" value="Chromosome 11"/>
</dbReference>
<keyword evidence="8 14" id="KW-0297">G-protein coupled receptor</keyword>
<dbReference type="InterPro" id="IPR017452">
    <property type="entry name" value="GPCR_Rhodpsn_7TM"/>
</dbReference>
<feature type="domain" description="G-protein coupled receptors family 1 profile" evidence="16">
    <location>
        <begin position="45"/>
        <end position="308"/>
    </location>
</feature>
<feature type="transmembrane region" description="Helical" evidence="15">
    <location>
        <begin position="242"/>
        <end position="263"/>
    </location>
</feature>
<organism evidence="17 18">
    <name type="scientific">Microcaecilia unicolor</name>
    <dbReference type="NCBI Taxonomy" id="1415580"/>
    <lineage>
        <taxon>Eukaryota</taxon>
        <taxon>Metazoa</taxon>
        <taxon>Chordata</taxon>
        <taxon>Craniata</taxon>
        <taxon>Vertebrata</taxon>
        <taxon>Euteleostomi</taxon>
        <taxon>Amphibia</taxon>
        <taxon>Gymnophiona</taxon>
        <taxon>Siphonopidae</taxon>
        <taxon>Microcaecilia</taxon>
    </lineage>
</organism>
<reference evidence="17" key="1">
    <citation type="submission" date="2024-06" db="UniProtKB">
        <authorList>
            <consortium name="RefSeq"/>
        </authorList>
    </citation>
    <scope>NUCLEOTIDE SEQUENCE [LARGE SCALE GENOMIC DNA]</scope>
</reference>
<keyword evidence="5" id="KW-0145">Chemotaxis</keyword>
<evidence type="ECO:0000256" key="5">
    <source>
        <dbReference type="ARBA" id="ARBA00022500"/>
    </source>
</evidence>
<feature type="transmembrane region" description="Helical" evidence="15">
    <location>
        <begin position="147"/>
        <end position="167"/>
    </location>
</feature>
<name>A0A6P7ZB36_9AMPH</name>
<evidence type="ECO:0000256" key="11">
    <source>
        <dbReference type="ARBA" id="ARBA00023170"/>
    </source>
</evidence>
<sequence>MTHDPSLMDINPPFPNSSSCQVDSDFRYSFFTISYSLIFTLGFVANCYVLWVFTHVYPTGRLSEIKIFMLNLSMADLLFLVTMPLWIVYYHNQGDWIMPSFLCNLAGCFFFINTYCSVAFLGVISYNRFQAVTRPVETAQSTARKRGIIISCSIWLVTVSGASYFLFVSGTNEKMTETGNVTRCFENYSSTSNTLLVAIHFLLIGVFFIIFLVILVCNLVIIRTLMSQPANVRQSSSVKQRALWMVCAVLAVFVICFVPHHMIHGPWTLTVLEIWQKDNCALRQQLNDAHQVTLCLMSTNCVLDPIIYCFLTKKFRRHLVEHIKSMRGSRKCSRQTTETGLEAAMVPLNELAVDSIRK</sequence>
<dbReference type="PROSITE" id="PS50262">
    <property type="entry name" value="G_PROTEIN_RECEP_F1_2"/>
    <property type="match status" value="1"/>
</dbReference>
<dbReference type="CDD" id="cd15147">
    <property type="entry name" value="7tmA_PAFR"/>
    <property type="match status" value="1"/>
</dbReference>
<dbReference type="RefSeq" id="XP_030074833.1">
    <property type="nucleotide sequence ID" value="XM_030218973.1"/>
</dbReference>
<evidence type="ECO:0000313" key="18">
    <source>
        <dbReference type="RefSeq" id="XP_030074833.1"/>
    </source>
</evidence>
<evidence type="ECO:0000256" key="3">
    <source>
        <dbReference type="ARBA" id="ARBA00016224"/>
    </source>
</evidence>
<protein>
    <recommendedName>
        <fullName evidence="3">Platelet-activating factor receptor</fullName>
    </recommendedName>
</protein>
<dbReference type="InterPro" id="IPR002282">
    <property type="entry name" value="PAF_rcpt"/>
</dbReference>
<keyword evidence="17" id="KW-1185">Reference proteome</keyword>
<evidence type="ECO:0000256" key="1">
    <source>
        <dbReference type="ARBA" id="ARBA00004651"/>
    </source>
</evidence>
<reference evidence="18" key="2">
    <citation type="submission" date="2025-08" db="UniProtKB">
        <authorList>
            <consortium name="RefSeq"/>
        </authorList>
    </citation>
    <scope>IDENTIFICATION</scope>
</reference>
<keyword evidence="9 15" id="KW-0472">Membrane</keyword>
<dbReference type="OrthoDB" id="5985406at2759"/>
<proteinExistence type="inferred from homology"/>
<keyword evidence="13 14" id="KW-0807">Transducer</keyword>
<dbReference type="FunFam" id="1.20.1070.10:FF:000204">
    <property type="entry name" value="platelet-activating factor receptor"/>
    <property type="match status" value="1"/>
</dbReference>
<evidence type="ECO:0000256" key="6">
    <source>
        <dbReference type="ARBA" id="ARBA00022692"/>
    </source>
</evidence>
<evidence type="ECO:0000256" key="8">
    <source>
        <dbReference type="ARBA" id="ARBA00023040"/>
    </source>
</evidence>
<keyword evidence="12" id="KW-0325">Glycoprotein</keyword>
<feature type="transmembrane region" description="Helical" evidence="15">
    <location>
        <begin position="68"/>
        <end position="90"/>
    </location>
</feature>
<evidence type="ECO:0000256" key="12">
    <source>
        <dbReference type="ARBA" id="ARBA00023180"/>
    </source>
</evidence>
<dbReference type="PRINTS" id="PR00237">
    <property type="entry name" value="GPCRRHODOPSN"/>
</dbReference>
<dbReference type="GeneID" id="115480346"/>
<dbReference type="Pfam" id="PF00001">
    <property type="entry name" value="7tm_1"/>
    <property type="match status" value="1"/>
</dbReference>
<feature type="transmembrane region" description="Helical" evidence="15">
    <location>
        <begin position="96"/>
        <end position="126"/>
    </location>
</feature>
<feature type="transmembrane region" description="Helical" evidence="15">
    <location>
        <begin position="33"/>
        <end position="56"/>
    </location>
</feature>
<dbReference type="FunCoup" id="A0A6P7ZB36">
    <property type="interactions" value="737"/>
</dbReference>
<evidence type="ECO:0000259" key="16">
    <source>
        <dbReference type="PROSITE" id="PS50262"/>
    </source>
</evidence>
<evidence type="ECO:0000256" key="7">
    <source>
        <dbReference type="ARBA" id="ARBA00022989"/>
    </source>
</evidence>
<accession>A0A6P7ZB36</accession>
<evidence type="ECO:0000313" key="17">
    <source>
        <dbReference type="Proteomes" id="UP000515156"/>
    </source>
</evidence>
<evidence type="ECO:0000256" key="14">
    <source>
        <dbReference type="RuleBase" id="RU000688"/>
    </source>
</evidence>
<keyword evidence="6 14" id="KW-0812">Transmembrane</keyword>
<evidence type="ECO:0000256" key="10">
    <source>
        <dbReference type="ARBA" id="ARBA00023157"/>
    </source>
</evidence>
<evidence type="ECO:0000256" key="2">
    <source>
        <dbReference type="ARBA" id="ARBA00011145"/>
    </source>
</evidence>
<feature type="transmembrane region" description="Helical" evidence="15">
    <location>
        <begin position="291"/>
        <end position="311"/>
    </location>
</feature>
<keyword evidence="4" id="KW-1003">Cell membrane</keyword>
<dbReference type="PANTHER" id="PTHR24233">
    <property type="entry name" value="P2Y PURINOCEPTOR-RELATED G-PROTEIN COUPLED RECEPTOR"/>
    <property type="match status" value="1"/>
</dbReference>
<dbReference type="PRINTS" id="PR01153">
    <property type="entry name" value="PAFRECEPTOR"/>
</dbReference>